<evidence type="ECO:0000313" key="2">
    <source>
        <dbReference type="Proteomes" id="UP000190890"/>
    </source>
</evidence>
<dbReference type="RefSeq" id="WP_077847629.1">
    <property type="nucleotide sequence ID" value="NZ_LZZM01000159.1"/>
</dbReference>
<proteinExistence type="predicted"/>
<evidence type="ECO:0000313" key="1">
    <source>
        <dbReference type="EMBL" id="OOM76977.1"/>
    </source>
</evidence>
<dbReference type="OrthoDB" id="8772938at2"/>
<sequence>MTIKYVETTDERGWLKVKYNDGSTYPPLPQFLHVEFIKMENEREYFKILEGKPVGKEASVKIKGNGGSYLKEGEIKLTSGQIHYIISTSELWYRDDNDIWVGPINAITDSNNPVPIGIHDLEIPDEVHPLGERYLAESNYACNWFRISHSGDRYFHPGMISAGCVTVKDVSRWTDIYNYLIRRRKNDMQSVGTIQIFASASDRTI</sequence>
<dbReference type="Proteomes" id="UP000190890">
    <property type="component" value="Unassembled WGS sequence"/>
</dbReference>
<protein>
    <submittedName>
        <fullName evidence="1">Uncharacterized protein</fullName>
    </submittedName>
</protein>
<organism evidence="1 2">
    <name type="scientific">Clostridium puniceum</name>
    <dbReference type="NCBI Taxonomy" id="29367"/>
    <lineage>
        <taxon>Bacteria</taxon>
        <taxon>Bacillati</taxon>
        <taxon>Bacillota</taxon>
        <taxon>Clostridia</taxon>
        <taxon>Eubacteriales</taxon>
        <taxon>Clostridiaceae</taxon>
        <taxon>Clostridium</taxon>
    </lineage>
</organism>
<dbReference type="AlphaFoldDB" id="A0A1S8TGP4"/>
<accession>A0A1S8TGP4</accession>
<keyword evidence="2" id="KW-1185">Reference proteome</keyword>
<name>A0A1S8TGP4_9CLOT</name>
<dbReference type="EMBL" id="LZZM01000159">
    <property type="protein sequence ID" value="OOM76977.1"/>
    <property type="molecule type" value="Genomic_DNA"/>
</dbReference>
<reference evidence="1 2" key="1">
    <citation type="submission" date="2016-05" db="EMBL/GenBank/DDBJ databases">
        <title>Microbial solvent formation.</title>
        <authorList>
            <person name="Poehlein A."/>
            <person name="Montoya Solano J.D."/>
            <person name="Flitsch S."/>
            <person name="Krabben P."/>
            <person name="Duerre P."/>
            <person name="Daniel R."/>
        </authorList>
    </citation>
    <scope>NUCLEOTIDE SEQUENCE [LARGE SCALE GENOMIC DNA]</scope>
    <source>
        <strain evidence="1 2">DSM 2619</strain>
    </source>
</reference>
<comment type="caution">
    <text evidence="1">The sequence shown here is derived from an EMBL/GenBank/DDBJ whole genome shotgun (WGS) entry which is preliminary data.</text>
</comment>
<gene>
    <name evidence="1" type="ORF">CLPUN_25030</name>
</gene>